<reference key="2">
    <citation type="submission" date="2010-08" db="EMBL/GenBank/DDBJ databases">
        <title>Functional convergence in reduced genomes of bacterial symbionts spanning 200 million years of evolution.</title>
        <authorList>
            <person name="McCutcheon J.P."/>
            <person name="Moran N.A."/>
        </authorList>
    </citation>
    <scope>NUCLEOTIDE SEQUENCE</scope>
    <source>
        <strain>CARI</strain>
    </source>
</reference>
<evidence type="ECO:0000313" key="7">
    <source>
        <dbReference type="Proteomes" id="UP000001303"/>
    </source>
</evidence>
<dbReference type="EMBL" id="CP002161">
    <property type="protein sequence ID" value="ADM89657.1"/>
    <property type="molecule type" value="Genomic_DNA"/>
</dbReference>
<evidence type="ECO:0000256" key="3">
    <source>
        <dbReference type="ARBA" id="ARBA00023274"/>
    </source>
</evidence>
<dbReference type="SUPFAM" id="SSF143034">
    <property type="entry name" value="L35p-like"/>
    <property type="match status" value="1"/>
</dbReference>
<keyword evidence="2 5" id="KW-0689">Ribosomal protein</keyword>
<dbReference type="HOGENOM" id="CLU_169643_1_0_4"/>
<evidence type="ECO:0000256" key="5">
    <source>
        <dbReference type="RuleBase" id="RU000568"/>
    </source>
</evidence>
<evidence type="ECO:0000256" key="1">
    <source>
        <dbReference type="ARBA" id="ARBA00006598"/>
    </source>
</evidence>
<dbReference type="InterPro" id="IPR021137">
    <property type="entry name" value="Ribosomal_bL35-like"/>
</dbReference>
<dbReference type="InterPro" id="IPR037229">
    <property type="entry name" value="Ribosomal_bL35_sf"/>
</dbReference>
<dbReference type="AlphaFoldDB" id="E0TIN0"/>
<dbReference type="Pfam" id="PF01632">
    <property type="entry name" value="Ribosomal_L35p"/>
    <property type="match status" value="1"/>
</dbReference>
<dbReference type="Gene3D" id="4.10.410.60">
    <property type="match status" value="1"/>
</dbReference>
<keyword evidence="7" id="KW-1185">Reference proteome</keyword>
<dbReference type="GO" id="GO:1990904">
    <property type="term" value="C:ribonucleoprotein complex"/>
    <property type="evidence" value="ECO:0007669"/>
    <property type="project" value="UniProtKB-KW"/>
</dbReference>
<dbReference type="KEGG" id="zin:ZICARI_029"/>
<proteinExistence type="inferred from homology"/>
<dbReference type="Proteomes" id="UP000001303">
    <property type="component" value="Chromosome"/>
</dbReference>
<dbReference type="STRING" id="871271.ZICARI_029"/>
<sequence length="61" mass="7325">MKKKTKSSVKKRFFLLKSGLIKKGKSFKKHILTKKKKKIKRKMKKMNYVNKNDIKSIKLMI</sequence>
<evidence type="ECO:0000256" key="4">
    <source>
        <dbReference type="ARBA" id="ARBA00035486"/>
    </source>
</evidence>
<reference evidence="6 7" key="1">
    <citation type="journal article" date="2010" name="Genome Biol. Evol.">
        <title>Functional convergence in reduced genomes of bacterial symbionts spanning 200 My of evolution.</title>
        <authorList>
            <person name="McCutcheon J.P."/>
            <person name="Moran N.A."/>
        </authorList>
    </citation>
    <scope>NUCLEOTIDE SEQUENCE [LARGE SCALE GENOMIC DNA]</scope>
    <source>
        <strain evidence="6 7">CARI</strain>
    </source>
</reference>
<comment type="similarity">
    <text evidence="1 5">Belongs to the bacterial ribosomal protein bL35 family.</text>
</comment>
<dbReference type="PRINTS" id="PR00064">
    <property type="entry name" value="RIBOSOMALL35"/>
</dbReference>
<dbReference type="PROSITE" id="PS00936">
    <property type="entry name" value="RIBOSOMAL_L35"/>
    <property type="match status" value="1"/>
</dbReference>
<name>E0TIN0_ZINIC</name>
<dbReference type="GO" id="GO:0003735">
    <property type="term" value="F:structural constituent of ribosome"/>
    <property type="evidence" value="ECO:0007669"/>
    <property type="project" value="InterPro"/>
</dbReference>
<dbReference type="InterPro" id="IPR018265">
    <property type="entry name" value="Ribosomal_bL35_CS"/>
</dbReference>
<dbReference type="InterPro" id="IPR001706">
    <property type="entry name" value="Ribosomal_bL35"/>
</dbReference>
<gene>
    <name evidence="6" type="primary">rpmI</name>
    <name evidence="6" type="ordered locus">ZICARI_029</name>
</gene>
<dbReference type="GO" id="GO:0005840">
    <property type="term" value="C:ribosome"/>
    <property type="evidence" value="ECO:0007669"/>
    <property type="project" value="UniProtKB-KW"/>
</dbReference>
<evidence type="ECO:0000256" key="2">
    <source>
        <dbReference type="ARBA" id="ARBA00022980"/>
    </source>
</evidence>
<keyword evidence="3 5" id="KW-0687">Ribonucleoprotein</keyword>
<accession>E0TIN0</accession>
<evidence type="ECO:0000313" key="6">
    <source>
        <dbReference type="EMBL" id="ADM89657.1"/>
    </source>
</evidence>
<dbReference type="GO" id="GO:0006412">
    <property type="term" value="P:translation"/>
    <property type="evidence" value="ECO:0007669"/>
    <property type="project" value="InterPro"/>
</dbReference>
<organism evidence="6 7">
    <name type="scientific">Zinderia insecticola (strain CARI)</name>
    <dbReference type="NCBI Taxonomy" id="871271"/>
    <lineage>
        <taxon>Bacteria</taxon>
        <taxon>Pseudomonadati</taxon>
        <taxon>Pseudomonadota</taxon>
        <taxon>Betaproteobacteria</taxon>
        <taxon>Burkholderiales</taxon>
        <taxon>Oxalobacteraceae</taxon>
        <taxon>Candidatus Zinderia</taxon>
    </lineage>
</organism>
<protein>
    <recommendedName>
        <fullName evidence="4 5">50S ribosomal protein L35</fullName>
    </recommendedName>
</protein>